<dbReference type="SUPFAM" id="SSF46955">
    <property type="entry name" value="Putative DNA-binding domain"/>
    <property type="match status" value="1"/>
</dbReference>
<proteinExistence type="predicted"/>
<dbReference type="Gene3D" id="1.10.10.10">
    <property type="entry name" value="Winged helix-like DNA-binding domain superfamily/Winged helix DNA-binding domain"/>
    <property type="match status" value="1"/>
</dbReference>
<evidence type="ECO:0000259" key="1">
    <source>
        <dbReference type="Pfam" id="PF13411"/>
    </source>
</evidence>
<dbReference type="Proteomes" id="UP001055940">
    <property type="component" value="Chromosome"/>
</dbReference>
<protein>
    <submittedName>
        <fullName evidence="2">Helix-turn-helix domain-containing protein</fullName>
    </submittedName>
</protein>
<accession>A0ABY5DE63</accession>
<keyword evidence="3" id="KW-1185">Reference proteome</keyword>
<dbReference type="RefSeq" id="WP_254420607.1">
    <property type="nucleotide sequence ID" value="NZ_BAAAJB010000058.1"/>
</dbReference>
<organism evidence="2 3">
    <name type="scientific">Nocardiopsis exhalans</name>
    <dbReference type="NCBI Taxonomy" id="163604"/>
    <lineage>
        <taxon>Bacteria</taxon>
        <taxon>Bacillati</taxon>
        <taxon>Actinomycetota</taxon>
        <taxon>Actinomycetes</taxon>
        <taxon>Streptosporangiales</taxon>
        <taxon>Nocardiopsidaceae</taxon>
        <taxon>Nocardiopsis</taxon>
    </lineage>
</organism>
<gene>
    <name evidence="2" type="ORF">NE857_09255</name>
</gene>
<dbReference type="InterPro" id="IPR009061">
    <property type="entry name" value="DNA-bd_dom_put_sf"/>
</dbReference>
<dbReference type="InterPro" id="IPR000551">
    <property type="entry name" value="MerR-type_HTH_dom"/>
</dbReference>
<sequence length="78" mass="8840">MDLLDVNQLLTYAQAARQAGVTVPTVRMWKNRGHLPVAQDQHGRDIYVGRSPRFRLLDVAKAEHATRQAARRRPLIPA</sequence>
<dbReference type="EMBL" id="CP099837">
    <property type="protein sequence ID" value="USY21768.1"/>
    <property type="molecule type" value="Genomic_DNA"/>
</dbReference>
<feature type="domain" description="HTH merR-type" evidence="1">
    <location>
        <begin position="11"/>
        <end position="47"/>
    </location>
</feature>
<name>A0ABY5DE63_9ACTN</name>
<evidence type="ECO:0000313" key="2">
    <source>
        <dbReference type="EMBL" id="USY21768.1"/>
    </source>
</evidence>
<dbReference type="InterPro" id="IPR036388">
    <property type="entry name" value="WH-like_DNA-bd_sf"/>
</dbReference>
<reference evidence="2" key="1">
    <citation type="submission" date="2022-06" db="EMBL/GenBank/DDBJ databases">
        <authorList>
            <person name="Ping M."/>
        </authorList>
    </citation>
    <scope>NUCLEOTIDE SEQUENCE</scope>
    <source>
        <strain evidence="2">JCM11759T</strain>
    </source>
</reference>
<evidence type="ECO:0000313" key="3">
    <source>
        <dbReference type="Proteomes" id="UP001055940"/>
    </source>
</evidence>
<dbReference type="Pfam" id="PF13411">
    <property type="entry name" value="MerR_1"/>
    <property type="match status" value="1"/>
</dbReference>